<dbReference type="FunFam" id="3.30.565.10:FF:000037">
    <property type="entry name" value="Hybrid sensor histidine kinase/response regulator"/>
    <property type="match status" value="1"/>
</dbReference>
<sequence>MKSGKHTKFLGGILGLLILLISVVVQSTAQPSYVFLHLTTKDGLSNGNVTSVLKDSYGFLWIGTEYGLNRYDGYEFKTYTTETNVSNSIASNNILGLQEDGLGNIWINSSTYTVYNRDKDNFINDVPGFLQKIGIVVGGNYKIYIDKEKDLWVLSRQQLYSYDTQKNALKTFSLKLSLNEEVSVEFSDDGKNLYGFLRPGLLWQINKQTGRQQVLELPKNINPLLYNKLYADYKGGLWLWSGSTDVVFYKKTPKATWAKLQLNSGSQSKRMLIFMDDRNGHIWIGTDHNGLLIYNIASGEVTNLKEDQKTSSSIASNHIEYLYHDDNGIIWIGHNKNGISYYHNSLQSIINVEQADCEDVSVILEDRDGRIWLGTDGNGLFLKDKEFGIRQLSLPKSPIVSLLEDRKGRIWIGTYLDGLYRYDNGKVDRFSTENSDLAGNNIWSLKEDRYGNLWIGTLGGAIQLLRNGEESLNSMEIECEGMQHPLDMFYDGGDKLYVATVYGLYVVDIKTNDCSSYLGNNSGTQNFKQGLISCVYKDTKDNIWLGHAEGLSLWDLKKDTIYYIDKTNGLRDNIIRGIVEDDHQNLWVTTSNGLSVITAEQDKQGNLMVTCKNFTDEDGLIDNYFNNRAICKVRSGDILVGGTEGYSIVNPNKMLEKNQPPAKVTFTGLSVGIDQIMVDSLYKGRKLLERPMELTRSLTFRYTDKLIQIKYTTGDLLYPNKVRYAYRMKGLQEQWQNTSENRVVFSSLAPGDYELEIKACNSDGDWSDQVSYLNIYVTPPFYLSRWAWALYILSVITLVVYIIYRSRRRQKMRLEAQRMQLVREQETNLYEMKLRFFTNISHDLRTPLTLILTPLQTILNGSMDAGLRKKLEMINKSAEQLLHIINTLLDFRKLDAGGEVLRTKQGDLVSFIRELCFTFQGTAAERQIEFSFESKPEVLTTQFDPDKLRKVMLNLLSNAFKFTPDGGVVTVCISREDDDIYLSVSDSGDGILDIDKPHVFDRFFQSSRHPEKTGSGIGLHIVNEYVRMHDGSITVEDNKPRGSRFIVRLPVWNEDIQDELSADTTGNEEQFEQEQEVEQRIPANPVLLFVDDNKDFCEFMADSLSDEYTVLVAYNGQEALDQLQENDISIVVSDVMMPVMSGTELCEKIKTNIQWSHIPVILLTARTAEEYQLEGLKLGADDYLTKPFNFNLLKLRIRKFLEWTEKCHLSFSQKMDVSPSEITITSLDEQLIEDAIKAVEEHIDDPEFSVEDLGSLVGLSRGHLYKKLMSITGKGPAEFIRTIRLKRGRQLLEKSQLHIAEIAYAVGFNSPKRFSVNFKNEFGISPSDYLRRLNNPN</sequence>
<reference evidence="17 18" key="1">
    <citation type="submission" date="2014-09" db="EMBL/GenBank/DDBJ databases">
        <title>Draft Genome Sequence of Draconibacterium sp. JN14CK-3.</title>
        <authorList>
            <person name="Dong C."/>
            <person name="Lai Q."/>
            <person name="Shao Z."/>
        </authorList>
    </citation>
    <scope>NUCLEOTIDE SEQUENCE [LARGE SCALE GENOMIC DNA]</scope>
    <source>
        <strain evidence="17 18">JN14CK-3</strain>
    </source>
</reference>
<evidence type="ECO:0000256" key="10">
    <source>
        <dbReference type="ARBA" id="ARBA00023125"/>
    </source>
</evidence>
<dbReference type="SUPFAM" id="SSF55874">
    <property type="entry name" value="ATPase domain of HSP90 chaperone/DNA topoisomerase II/histidine kinase"/>
    <property type="match status" value="1"/>
</dbReference>
<evidence type="ECO:0000313" key="17">
    <source>
        <dbReference type="EMBL" id="KJF43959.1"/>
    </source>
</evidence>
<dbReference type="InterPro" id="IPR036097">
    <property type="entry name" value="HisK_dim/P_sf"/>
</dbReference>
<dbReference type="EMBL" id="JRHC01000002">
    <property type="protein sequence ID" value="KJF43959.1"/>
    <property type="molecule type" value="Genomic_DNA"/>
</dbReference>
<dbReference type="SUPFAM" id="SSF63829">
    <property type="entry name" value="Calcium-dependent phosphotriesterase"/>
    <property type="match status" value="3"/>
</dbReference>
<dbReference type="InterPro" id="IPR001789">
    <property type="entry name" value="Sig_transdc_resp-reg_receiver"/>
</dbReference>
<evidence type="ECO:0000256" key="2">
    <source>
        <dbReference type="ARBA" id="ARBA00012438"/>
    </source>
</evidence>
<dbReference type="InterPro" id="IPR005467">
    <property type="entry name" value="His_kinase_dom"/>
</dbReference>
<dbReference type="SMART" id="SM00387">
    <property type="entry name" value="HATPase_c"/>
    <property type="match status" value="1"/>
</dbReference>
<dbReference type="Pfam" id="PF12833">
    <property type="entry name" value="HTH_18"/>
    <property type="match status" value="1"/>
</dbReference>
<keyword evidence="9" id="KW-0805">Transcription regulation</keyword>
<dbReference type="InterPro" id="IPR011110">
    <property type="entry name" value="Reg_prop"/>
</dbReference>
<dbReference type="InterPro" id="IPR004358">
    <property type="entry name" value="Sig_transdc_His_kin-like_C"/>
</dbReference>
<dbReference type="FunFam" id="1.10.287.130:FF:000045">
    <property type="entry name" value="Two-component system sensor histidine kinase/response regulator"/>
    <property type="match status" value="1"/>
</dbReference>
<dbReference type="InterPro" id="IPR036890">
    <property type="entry name" value="HATPase_C_sf"/>
</dbReference>
<feature type="transmembrane region" description="Helical" evidence="13">
    <location>
        <begin position="786"/>
        <end position="804"/>
    </location>
</feature>
<evidence type="ECO:0000256" key="6">
    <source>
        <dbReference type="ARBA" id="ARBA00022777"/>
    </source>
</evidence>
<keyword evidence="3 12" id="KW-0597">Phosphoprotein</keyword>
<dbReference type="Proteomes" id="UP000032544">
    <property type="component" value="Unassembled WGS sequence"/>
</dbReference>
<dbReference type="SMART" id="SM00448">
    <property type="entry name" value="REC"/>
    <property type="match status" value="1"/>
</dbReference>
<evidence type="ECO:0000256" key="11">
    <source>
        <dbReference type="ARBA" id="ARBA00023163"/>
    </source>
</evidence>
<dbReference type="Pfam" id="PF02518">
    <property type="entry name" value="HATPase_c"/>
    <property type="match status" value="1"/>
</dbReference>
<dbReference type="PROSITE" id="PS50110">
    <property type="entry name" value="RESPONSE_REGULATORY"/>
    <property type="match status" value="1"/>
</dbReference>
<evidence type="ECO:0000259" key="16">
    <source>
        <dbReference type="PROSITE" id="PS50110"/>
    </source>
</evidence>
<dbReference type="InterPro" id="IPR003661">
    <property type="entry name" value="HisK_dim/P_dom"/>
</dbReference>
<evidence type="ECO:0000313" key="18">
    <source>
        <dbReference type="Proteomes" id="UP000032544"/>
    </source>
</evidence>
<keyword evidence="13" id="KW-0472">Membrane</keyword>
<dbReference type="Pfam" id="PF00072">
    <property type="entry name" value="Response_reg"/>
    <property type="match status" value="1"/>
</dbReference>
<evidence type="ECO:0000256" key="3">
    <source>
        <dbReference type="ARBA" id="ARBA00022553"/>
    </source>
</evidence>
<dbReference type="Gene3D" id="3.40.50.2300">
    <property type="match status" value="1"/>
</dbReference>
<dbReference type="InterPro" id="IPR009057">
    <property type="entry name" value="Homeodomain-like_sf"/>
</dbReference>
<accession>A0A0D8JB51</accession>
<comment type="caution">
    <text evidence="17">The sequence shown here is derived from an EMBL/GenBank/DDBJ whole genome shotgun (WGS) entry which is preliminary data.</text>
</comment>
<dbReference type="InterPro" id="IPR011006">
    <property type="entry name" value="CheY-like_superfamily"/>
</dbReference>
<dbReference type="InterPro" id="IPR011123">
    <property type="entry name" value="Y_Y_Y"/>
</dbReference>
<dbReference type="CDD" id="cd17574">
    <property type="entry name" value="REC_OmpR"/>
    <property type="match status" value="1"/>
</dbReference>
<evidence type="ECO:0000256" key="7">
    <source>
        <dbReference type="ARBA" id="ARBA00022840"/>
    </source>
</evidence>
<dbReference type="Gene3D" id="2.60.40.10">
    <property type="entry name" value="Immunoglobulins"/>
    <property type="match status" value="1"/>
</dbReference>
<proteinExistence type="predicted"/>
<keyword evidence="11" id="KW-0804">Transcription</keyword>
<dbReference type="InterPro" id="IPR013783">
    <property type="entry name" value="Ig-like_fold"/>
</dbReference>
<dbReference type="Pfam" id="PF07494">
    <property type="entry name" value="Reg_prop"/>
    <property type="match status" value="4"/>
</dbReference>
<dbReference type="PANTHER" id="PTHR43547:SF2">
    <property type="entry name" value="HYBRID SIGNAL TRANSDUCTION HISTIDINE KINASE C"/>
    <property type="match status" value="1"/>
</dbReference>
<feature type="domain" description="Response regulatory" evidence="16">
    <location>
        <begin position="1086"/>
        <end position="1201"/>
    </location>
</feature>
<evidence type="ECO:0000256" key="4">
    <source>
        <dbReference type="ARBA" id="ARBA00022679"/>
    </source>
</evidence>
<evidence type="ECO:0000256" key="9">
    <source>
        <dbReference type="ARBA" id="ARBA00023015"/>
    </source>
</evidence>
<evidence type="ECO:0000256" key="12">
    <source>
        <dbReference type="PROSITE-ProRule" id="PRU00169"/>
    </source>
</evidence>
<keyword evidence="7" id="KW-0067">ATP-binding</keyword>
<dbReference type="PATRIC" id="fig|1544798.3.peg.2749"/>
<dbReference type="SUPFAM" id="SSF47384">
    <property type="entry name" value="Homodimeric domain of signal transducing histidine kinase"/>
    <property type="match status" value="1"/>
</dbReference>
<keyword evidence="13" id="KW-1133">Transmembrane helix</keyword>
<dbReference type="PANTHER" id="PTHR43547">
    <property type="entry name" value="TWO-COMPONENT HISTIDINE KINASE"/>
    <property type="match status" value="1"/>
</dbReference>
<dbReference type="CDD" id="cd00082">
    <property type="entry name" value="HisKA"/>
    <property type="match status" value="1"/>
</dbReference>
<keyword evidence="6 17" id="KW-0418">Kinase</keyword>
<dbReference type="Pfam" id="PF07495">
    <property type="entry name" value="Y_Y_Y"/>
    <property type="match status" value="1"/>
</dbReference>
<dbReference type="Gene3D" id="2.130.10.10">
    <property type="entry name" value="YVTN repeat-like/Quinoprotein amine dehydrogenase"/>
    <property type="match status" value="2"/>
</dbReference>
<dbReference type="Gene3D" id="3.30.565.10">
    <property type="entry name" value="Histidine kinase-like ATPase, C-terminal domain"/>
    <property type="match status" value="1"/>
</dbReference>
<evidence type="ECO:0000256" key="13">
    <source>
        <dbReference type="SAM" id="Phobius"/>
    </source>
</evidence>
<keyword evidence="13" id="KW-0812">Transmembrane</keyword>
<dbReference type="RefSeq" id="WP_045030120.1">
    <property type="nucleotide sequence ID" value="NZ_JRHC01000002.1"/>
</dbReference>
<dbReference type="PROSITE" id="PS50109">
    <property type="entry name" value="HIS_KIN"/>
    <property type="match status" value="1"/>
</dbReference>
<feature type="domain" description="HTH araC/xylS-type" evidence="14">
    <location>
        <begin position="1233"/>
        <end position="1332"/>
    </location>
</feature>
<dbReference type="SMART" id="SM00342">
    <property type="entry name" value="HTH_ARAC"/>
    <property type="match status" value="1"/>
</dbReference>
<feature type="domain" description="Histidine kinase" evidence="15">
    <location>
        <begin position="839"/>
        <end position="1053"/>
    </location>
</feature>
<dbReference type="PROSITE" id="PS01124">
    <property type="entry name" value="HTH_ARAC_FAMILY_2"/>
    <property type="match status" value="1"/>
</dbReference>
<dbReference type="Gene3D" id="1.10.287.130">
    <property type="match status" value="1"/>
</dbReference>
<dbReference type="SUPFAM" id="SSF52172">
    <property type="entry name" value="CheY-like"/>
    <property type="match status" value="1"/>
</dbReference>
<organism evidence="17 18">
    <name type="scientific">Draconibacterium sediminis</name>
    <dbReference type="NCBI Taxonomy" id="1544798"/>
    <lineage>
        <taxon>Bacteria</taxon>
        <taxon>Pseudomonadati</taxon>
        <taxon>Bacteroidota</taxon>
        <taxon>Bacteroidia</taxon>
        <taxon>Marinilabiliales</taxon>
        <taxon>Prolixibacteraceae</taxon>
        <taxon>Draconibacterium</taxon>
    </lineage>
</organism>
<keyword evidence="5" id="KW-0547">Nucleotide-binding</keyword>
<comment type="catalytic activity">
    <reaction evidence="1">
        <text>ATP + protein L-histidine = ADP + protein N-phospho-L-histidine.</text>
        <dbReference type="EC" id="2.7.13.3"/>
    </reaction>
</comment>
<keyword evidence="18" id="KW-1185">Reference proteome</keyword>
<protein>
    <recommendedName>
        <fullName evidence="2">histidine kinase</fullName>
        <ecNumber evidence="2">2.7.13.3</ecNumber>
    </recommendedName>
</protein>
<dbReference type="SUPFAM" id="SSF46689">
    <property type="entry name" value="Homeodomain-like"/>
    <property type="match status" value="1"/>
</dbReference>
<keyword evidence="10" id="KW-0238">DNA-binding</keyword>
<evidence type="ECO:0000256" key="5">
    <source>
        <dbReference type="ARBA" id="ARBA00022741"/>
    </source>
</evidence>
<evidence type="ECO:0000256" key="1">
    <source>
        <dbReference type="ARBA" id="ARBA00000085"/>
    </source>
</evidence>
<evidence type="ECO:0000259" key="15">
    <source>
        <dbReference type="PROSITE" id="PS50109"/>
    </source>
</evidence>
<name>A0A0D8JB51_9BACT</name>
<dbReference type="GO" id="GO:0003700">
    <property type="term" value="F:DNA-binding transcription factor activity"/>
    <property type="evidence" value="ECO:0007669"/>
    <property type="project" value="InterPro"/>
</dbReference>
<dbReference type="InterPro" id="IPR003594">
    <property type="entry name" value="HATPase_dom"/>
</dbReference>
<dbReference type="InterPro" id="IPR015943">
    <property type="entry name" value="WD40/YVTN_repeat-like_dom_sf"/>
</dbReference>
<dbReference type="Gene3D" id="1.10.10.60">
    <property type="entry name" value="Homeodomain-like"/>
    <property type="match status" value="1"/>
</dbReference>
<dbReference type="Pfam" id="PF00512">
    <property type="entry name" value="HisKA"/>
    <property type="match status" value="1"/>
</dbReference>
<dbReference type="OrthoDB" id="9797097at2"/>
<feature type="modified residue" description="4-aspartylphosphate" evidence="12">
    <location>
        <position position="1134"/>
    </location>
</feature>
<dbReference type="STRING" id="1544798.LH29_12955"/>
<keyword evidence="4" id="KW-0808">Transferase</keyword>
<dbReference type="GO" id="GO:0043565">
    <property type="term" value="F:sequence-specific DNA binding"/>
    <property type="evidence" value="ECO:0007669"/>
    <property type="project" value="InterPro"/>
</dbReference>
<dbReference type="PROSITE" id="PS00041">
    <property type="entry name" value="HTH_ARAC_FAMILY_1"/>
    <property type="match status" value="1"/>
</dbReference>
<dbReference type="SMART" id="SM00388">
    <property type="entry name" value="HisKA"/>
    <property type="match status" value="1"/>
</dbReference>
<dbReference type="EC" id="2.7.13.3" evidence="2"/>
<evidence type="ECO:0000256" key="8">
    <source>
        <dbReference type="ARBA" id="ARBA00023012"/>
    </source>
</evidence>
<gene>
    <name evidence="17" type="ORF">LH29_12955</name>
</gene>
<dbReference type="PRINTS" id="PR00344">
    <property type="entry name" value="BCTRLSENSOR"/>
</dbReference>
<dbReference type="GO" id="GO:0005524">
    <property type="term" value="F:ATP binding"/>
    <property type="evidence" value="ECO:0007669"/>
    <property type="project" value="UniProtKB-KW"/>
</dbReference>
<evidence type="ECO:0000259" key="14">
    <source>
        <dbReference type="PROSITE" id="PS01124"/>
    </source>
</evidence>
<keyword evidence="8" id="KW-0902">Two-component regulatory system</keyword>
<dbReference type="GO" id="GO:0000155">
    <property type="term" value="F:phosphorelay sensor kinase activity"/>
    <property type="evidence" value="ECO:0007669"/>
    <property type="project" value="InterPro"/>
</dbReference>
<dbReference type="InterPro" id="IPR018062">
    <property type="entry name" value="HTH_AraC-typ_CS"/>
</dbReference>
<dbReference type="InterPro" id="IPR018060">
    <property type="entry name" value="HTH_AraC"/>
</dbReference>